<dbReference type="InterPro" id="IPR050784">
    <property type="entry name" value="IAP"/>
</dbReference>
<dbReference type="CDD" id="cd00022">
    <property type="entry name" value="BIR"/>
    <property type="match status" value="1"/>
</dbReference>
<dbReference type="KEGG" id="lak:106165111"/>
<protein>
    <submittedName>
        <fullName evidence="3">Baculoviral IAP repeat-containing protein 2-like isoform X1</fullName>
    </submittedName>
</protein>
<dbReference type="GeneID" id="106165111"/>
<dbReference type="SUPFAM" id="SSF57924">
    <property type="entry name" value="Inhibitor of apoptosis (IAP) repeat"/>
    <property type="match status" value="1"/>
</dbReference>
<dbReference type="GO" id="GO:0005634">
    <property type="term" value="C:nucleus"/>
    <property type="evidence" value="ECO:0007669"/>
    <property type="project" value="TreeGrafter"/>
</dbReference>
<feature type="compositionally biased region" description="Low complexity" evidence="1">
    <location>
        <begin position="303"/>
        <end position="315"/>
    </location>
</feature>
<dbReference type="PANTHER" id="PTHR10044:SF139">
    <property type="entry name" value="DEATH-ASSOCIATED INHIBITOR OF APOPTOSIS 2"/>
    <property type="match status" value="1"/>
</dbReference>
<accession>A0A1S3IL98</accession>
<evidence type="ECO:0000313" key="3">
    <source>
        <dbReference type="RefSeq" id="XP_013398661.1"/>
    </source>
</evidence>
<dbReference type="RefSeq" id="XP_013398661.1">
    <property type="nucleotide sequence ID" value="XM_013543207.1"/>
</dbReference>
<dbReference type="InterPro" id="IPR001370">
    <property type="entry name" value="BIR_rpt"/>
</dbReference>
<dbReference type="PANTHER" id="PTHR10044">
    <property type="entry name" value="INHIBITOR OF APOPTOSIS"/>
    <property type="match status" value="1"/>
</dbReference>
<dbReference type="Gene3D" id="1.10.1170.10">
    <property type="entry name" value="Inhibitor Of Apoptosis Protein (2mihbC-IAP-1), Chain A"/>
    <property type="match status" value="1"/>
</dbReference>
<evidence type="ECO:0000256" key="1">
    <source>
        <dbReference type="SAM" id="MobiDB-lite"/>
    </source>
</evidence>
<dbReference type="PROSITE" id="PS50143">
    <property type="entry name" value="BIR_REPEAT_2"/>
    <property type="match status" value="1"/>
</dbReference>
<feature type="region of interest" description="Disordered" evidence="1">
    <location>
        <begin position="284"/>
        <end position="326"/>
    </location>
</feature>
<evidence type="ECO:0000313" key="2">
    <source>
        <dbReference type="Proteomes" id="UP000085678"/>
    </source>
</evidence>
<dbReference type="InParanoid" id="A0A1S3IL98"/>
<dbReference type="STRING" id="7574.A0A1S3IL98"/>
<organism evidence="2 3">
    <name type="scientific">Lingula anatina</name>
    <name type="common">Brachiopod</name>
    <name type="synonym">Lingula unguis</name>
    <dbReference type="NCBI Taxonomy" id="7574"/>
    <lineage>
        <taxon>Eukaryota</taxon>
        <taxon>Metazoa</taxon>
        <taxon>Spiralia</taxon>
        <taxon>Lophotrochozoa</taxon>
        <taxon>Brachiopoda</taxon>
        <taxon>Linguliformea</taxon>
        <taxon>Lingulata</taxon>
        <taxon>Lingulida</taxon>
        <taxon>Linguloidea</taxon>
        <taxon>Lingulidae</taxon>
        <taxon>Lingula</taxon>
    </lineage>
</organism>
<keyword evidence="2" id="KW-1185">Reference proteome</keyword>
<sequence length="326" mass="35855">MAQNAFGSVSACDVKYQSEQRRLASFKEWPGENETKCTKLAKHGFFYTGNKDEVQCFSCAVRIRGWDRNDCPLDVHRRQSPNCNFINHRESGNQPLFYNNCWVDAICNGDPFPKLSPVIQQNSSGTYYGTPPGELLSRDTDVVTTIESNNCIPEDISNDNYCETNATIPVPTGLQFTPNEQISKYPCFLQSSNQSIGVDRNTSAPTVAKLKPTPTQHNDGTLQLKGGGCTVDTPKHLFKDLPTSCPARLGSRSGENHLPYGLDFGNGQAKEIPGIAHVEKHTPCEEVHPPYYPPRDSHQGILDSSNSDENGSGSDVAECNLPGVKK</sequence>
<proteinExistence type="predicted"/>
<dbReference type="Proteomes" id="UP000085678">
    <property type="component" value="Unplaced"/>
</dbReference>
<gene>
    <name evidence="3" type="primary">LOC106165111</name>
</gene>
<feature type="region of interest" description="Disordered" evidence="1">
    <location>
        <begin position="205"/>
        <end position="224"/>
    </location>
</feature>
<dbReference type="OrthoDB" id="6063402at2759"/>
<dbReference type="GO" id="GO:0005737">
    <property type="term" value="C:cytoplasm"/>
    <property type="evidence" value="ECO:0007669"/>
    <property type="project" value="TreeGrafter"/>
</dbReference>
<name>A0A1S3IL98_LINAN</name>
<dbReference type="AlphaFoldDB" id="A0A1S3IL98"/>
<reference evidence="3" key="1">
    <citation type="submission" date="2025-08" db="UniProtKB">
        <authorList>
            <consortium name="RefSeq"/>
        </authorList>
    </citation>
    <scope>IDENTIFICATION</scope>
    <source>
        <tissue evidence="3">Gonads</tissue>
    </source>
</reference>
<dbReference type="Pfam" id="PF00653">
    <property type="entry name" value="BIR"/>
    <property type="match status" value="1"/>
</dbReference>
<dbReference type="SMART" id="SM00238">
    <property type="entry name" value="BIR"/>
    <property type="match status" value="1"/>
</dbReference>